<dbReference type="AlphaFoldDB" id="A0A2X2YV22"/>
<dbReference type="PANTHER" id="PTHR22993:SF9">
    <property type="entry name" value="FORMAMIDOPYRIMIDINE-DNA GLYCOSYLASE"/>
    <property type="match status" value="1"/>
</dbReference>
<dbReference type="InterPro" id="IPR010663">
    <property type="entry name" value="Znf_FPG/IleRS"/>
</dbReference>
<evidence type="ECO:0000313" key="20">
    <source>
        <dbReference type="Proteomes" id="UP000250245"/>
    </source>
</evidence>
<evidence type="ECO:0000256" key="11">
    <source>
        <dbReference type="ARBA" id="ARBA00023204"/>
    </source>
</evidence>
<dbReference type="NCBIfam" id="NF002211">
    <property type="entry name" value="PRK01103.1"/>
    <property type="match status" value="1"/>
</dbReference>
<dbReference type="InterPro" id="IPR015886">
    <property type="entry name" value="H2TH_FPG"/>
</dbReference>
<comment type="cofactor">
    <cofactor evidence="2">
        <name>Zn(2+)</name>
        <dbReference type="ChEBI" id="CHEBI:29105"/>
    </cofactor>
</comment>
<keyword evidence="6" id="KW-0227">DNA damage</keyword>
<feature type="domain" description="FPG-type" evidence="17">
    <location>
        <begin position="285"/>
        <end position="319"/>
    </location>
</feature>
<evidence type="ECO:0000256" key="5">
    <source>
        <dbReference type="ARBA" id="ARBA00022723"/>
    </source>
</evidence>
<dbReference type="Gene3D" id="1.10.8.50">
    <property type="match status" value="1"/>
</dbReference>
<feature type="domain" description="Formamidopyrimidine-DNA glycosylase catalytic" evidence="18">
    <location>
        <begin position="2"/>
        <end position="146"/>
    </location>
</feature>
<dbReference type="InterPro" id="IPR035937">
    <property type="entry name" value="FPG_N"/>
</dbReference>
<evidence type="ECO:0000256" key="16">
    <source>
        <dbReference type="PROSITE-ProRule" id="PRU00391"/>
    </source>
</evidence>
<evidence type="ECO:0000256" key="4">
    <source>
        <dbReference type="ARBA" id="ARBA00011245"/>
    </source>
</evidence>
<dbReference type="SUPFAM" id="SSF57716">
    <property type="entry name" value="Glucocorticoid receptor-like (DNA-binding domain)"/>
    <property type="match status" value="1"/>
</dbReference>
<keyword evidence="10" id="KW-0238">DNA-binding</keyword>
<keyword evidence="13" id="KW-0511">Multifunctional enzyme</keyword>
<keyword evidence="14 19" id="KW-0326">Glycosidase</keyword>
<dbReference type="CDD" id="cd08966">
    <property type="entry name" value="EcFpg-like_N"/>
    <property type="match status" value="1"/>
</dbReference>
<dbReference type="GO" id="GO:0034039">
    <property type="term" value="F:8-oxo-7,8-dihydroguanine DNA N-glycosylase activity"/>
    <property type="evidence" value="ECO:0007669"/>
    <property type="project" value="TreeGrafter"/>
</dbReference>
<keyword evidence="8 19" id="KW-0378">Hydrolase</keyword>
<comment type="subunit">
    <text evidence="4">Monomer.</text>
</comment>
<gene>
    <name evidence="19" type="primary">mutM_2</name>
    <name evidence="19" type="ORF">NCTC11820_00769</name>
</gene>
<evidence type="ECO:0000256" key="3">
    <source>
        <dbReference type="ARBA" id="ARBA00009409"/>
    </source>
</evidence>
<sequence>MPELPEVETIRRNLEQTVVGARVLGASDPTHERTLRNQQGGITGLRAGLVGARLGAAVRRGKFLWFPLLGDTPREKGPLALVMHLGMSGQLRVESRGATLHRKEAAASPQAAPQHSRETRLLPHERLRFTLDNEKDLVFCDQRTFGHVELRPLQPTADGAPGGMGAPEPLLPQGVEHIARDVLDPCRDTTDFVKKTHASTRAIKTKLLDQSIVSGIGNIYADEGLFAARIHPAAPGRSLSDRKLRKLLGAVAAVMEQALVFGGTSFDRLYVNSWGNPGEFAKELQVYGRGGQSCHRCGTRLDKMIIDGRSSVFCPRCQRKR</sequence>
<dbReference type="GO" id="GO:0006979">
    <property type="term" value="P:response to oxidative stress"/>
    <property type="evidence" value="ECO:0007669"/>
    <property type="project" value="UniProtKB-ARBA"/>
</dbReference>
<organism evidence="19 20">
    <name type="scientific">Mobiluncus curtisii</name>
    <dbReference type="NCBI Taxonomy" id="2051"/>
    <lineage>
        <taxon>Bacteria</taxon>
        <taxon>Bacillati</taxon>
        <taxon>Actinomycetota</taxon>
        <taxon>Actinomycetes</taxon>
        <taxon>Actinomycetales</taxon>
        <taxon>Actinomycetaceae</taxon>
        <taxon>Mobiluncus</taxon>
    </lineage>
</organism>
<keyword evidence="9" id="KW-0862">Zinc</keyword>
<dbReference type="Gene3D" id="3.20.190.10">
    <property type="entry name" value="MutM-like, N-terminal"/>
    <property type="match status" value="1"/>
</dbReference>
<evidence type="ECO:0000256" key="13">
    <source>
        <dbReference type="ARBA" id="ARBA00023268"/>
    </source>
</evidence>
<reference evidence="19 20" key="1">
    <citation type="submission" date="2018-06" db="EMBL/GenBank/DDBJ databases">
        <authorList>
            <consortium name="Pathogen Informatics"/>
            <person name="Doyle S."/>
        </authorList>
    </citation>
    <scope>NUCLEOTIDE SEQUENCE [LARGE SCALE GENOMIC DNA]</scope>
    <source>
        <strain evidence="19 20">NCTC11820</strain>
    </source>
</reference>
<dbReference type="SMART" id="SM01232">
    <property type="entry name" value="H2TH"/>
    <property type="match status" value="1"/>
</dbReference>
<evidence type="ECO:0000259" key="18">
    <source>
        <dbReference type="PROSITE" id="PS51068"/>
    </source>
</evidence>
<evidence type="ECO:0000256" key="2">
    <source>
        <dbReference type="ARBA" id="ARBA00001947"/>
    </source>
</evidence>
<keyword evidence="11" id="KW-0234">DNA repair</keyword>
<dbReference type="PROSITE" id="PS51066">
    <property type="entry name" value="ZF_FPG_2"/>
    <property type="match status" value="1"/>
</dbReference>
<evidence type="ECO:0000256" key="12">
    <source>
        <dbReference type="ARBA" id="ARBA00023239"/>
    </source>
</evidence>
<evidence type="ECO:0000256" key="10">
    <source>
        <dbReference type="ARBA" id="ARBA00023125"/>
    </source>
</evidence>
<keyword evidence="7 16" id="KW-0863">Zinc-finger</keyword>
<dbReference type="GO" id="GO:0008270">
    <property type="term" value="F:zinc ion binding"/>
    <property type="evidence" value="ECO:0007669"/>
    <property type="project" value="UniProtKB-KW"/>
</dbReference>
<comment type="similarity">
    <text evidence="3">Belongs to the FPG family.</text>
</comment>
<keyword evidence="5" id="KW-0479">Metal-binding</keyword>
<evidence type="ECO:0000256" key="15">
    <source>
        <dbReference type="ARBA" id="ARBA00044632"/>
    </source>
</evidence>
<dbReference type="InterPro" id="IPR012319">
    <property type="entry name" value="FPG_cat"/>
</dbReference>
<evidence type="ECO:0000256" key="1">
    <source>
        <dbReference type="ARBA" id="ARBA00001668"/>
    </source>
</evidence>
<dbReference type="GO" id="GO:0003690">
    <property type="term" value="F:double-stranded DNA binding"/>
    <property type="evidence" value="ECO:0007669"/>
    <property type="project" value="UniProtKB-ARBA"/>
</dbReference>
<dbReference type="PROSITE" id="PS01242">
    <property type="entry name" value="ZF_FPG_1"/>
    <property type="match status" value="1"/>
</dbReference>
<dbReference type="Pfam" id="PF06827">
    <property type="entry name" value="zf-FPG_IleRS"/>
    <property type="match status" value="1"/>
</dbReference>
<accession>A0A2X2YV22</accession>
<dbReference type="FunFam" id="1.10.8.50:FF:000003">
    <property type="entry name" value="Formamidopyrimidine-DNA glycosylase"/>
    <property type="match status" value="1"/>
</dbReference>
<dbReference type="InterPro" id="IPR010979">
    <property type="entry name" value="Ribosomal_uS13-like_H2TH"/>
</dbReference>
<dbReference type="EC" id="3.2.2.23" evidence="19"/>
<dbReference type="Proteomes" id="UP000250245">
    <property type="component" value="Unassembled WGS sequence"/>
</dbReference>
<comment type="catalytic activity">
    <reaction evidence="15">
        <text>2'-deoxyribonucleotide-(2'-deoxyribose 5'-phosphate)-2'-deoxyribonucleotide-DNA = a 3'-end 2'-deoxyribonucleotide-(2,3-dehydro-2,3-deoxyribose 5'-phosphate)-DNA + a 5'-end 5'-phospho-2'-deoxyribonucleoside-DNA + H(+)</text>
        <dbReference type="Rhea" id="RHEA:66592"/>
        <dbReference type="Rhea" id="RHEA-COMP:13180"/>
        <dbReference type="Rhea" id="RHEA-COMP:16897"/>
        <dbReference type="Rhea" id="RHEA-COMP:17067"/>
        <dbReference type="ChEBI" id="CHEBI:15378"/>
        <dbReference type="ChEBI" id="CHEBI:136412"/>
        <dbReference type="ChEBI" id="CHEBI:157695"/>
        <dbReference type="ChEBI" id="CHEBI:167181"/>
        <dbReference type="EC" id="4.2.99.18"/>
    </reaction>
</comment>
<proteinExistence type="inferred from homology"/>
<dbReference type="SUPFAM" id="SSF81624">
    <property type="entry name" value="N-terminal domain of MutM-like DNA repair proteins"/>
    <property type="match status" value="1"/>
</dbReference>
<evidence type="ECO:0000313" key="19">
    <source>
        <dbReference type="EMBL" id="SQB64425.1"/>
    </source>
</evidence>
<comment type="catalytic activity">
    <reaction evidence="1">
        <text>Hydrolysis of DNA containing ring-opened 7-methylguanine residues, releasing 2,6-diamino-4-hydroxy-5-(N-methyl)formamidopyrimidine.</text>
        <dbReference type="EC" id="3.2.2.23"/>
    </reaction>
</comment>
<evidence type="ECO:0000256" key="14">
    <source>
        <dbReference type="ARBA" id="ARBA00023295"/>
    </source>
</evidence>
<dbReference type="GO" id="GO:0006284">
    <property type="term" value="P:base-excision repair"/>
    <property type="evidence" value="ECO:0007669"/>
    <property type="project" value="InterPro"/>
</dbReference>
<evidence type="ECO:0000256" key="9">
    <source>
        <dbReference type="ARBA" id="ARBA00022833"/>
    </source>
</evidence>
<name>A0A2X2YV22_9ACTO</name>
<dbReference type="NCBIfam" id="TIGR00577">
    <property type="entry name" value="fpg"/>
    <property type="match status" value="1"/>
</dbReference>
<evidence type="ECO:0000259" key="17">
    <source>
        <dbReference type="PROSITE" id="PS51066"/>
    </source>
</evidence>
<dbReference type="InterPro" id="IPR015887">
    <property type="entry name" value="DNA_glyclase_Znf_dom_DNA_BS"/>
</dbReference>
<dbReference type="InterPro" id="IPR020629">
    <property type="entry name" value="FPG_Glyclase"/>
</dbReference>
<dbReference type="OMA" id="WMNRSSY"/>
<dbReference type="RefSeq" id="WP_013189621.1">
    <property type="nucleotide sequence ID" value="NZ_CP068112.1"/>
</dbReference>
<dbReference type="SMART" id="SM00898">
    <property type="entry name" value="Fapy_DNA_glyco"/>
    <property type="match status" value="1"/>
</dbReference>
<keyword evidence="12" id="KW-0456">Lyase</keyword>
<dbReference type="EMBL" id="UASJ01000001">
    <property type="protein sequence ID" value="SQB64425.1"/>
    <property type="molecule type" value="Genomic_DNA"/>
</dbReference>
<dbReference type="Pfam" id="PF01149">
    <property type="entry name" value="Fapy_DNA_glyco"/>
    <property type="match status" value="1"/>
</dbReference>
<dbReference type="Pfam" id="PF06831">
    <property type="entry name" value="H2TH"/>
    <property type="match status" value="1"/>
</dbReference>
<evidence type="ECO:0000256" key="7">
    <source>
        <dbReference type="ARBA" id="ARBA00022771"/>
    </source>
</evidence>
<protein>
    <submittedName>
        <fullName evidence="19">Formamidopyrimidine-DNA glycosylase</fullName>
        <ecNumber evidence="19">3.2.2.23</ecNumber>
    </submittedName>
</protein>
<evidence type="ECO:0000256" key="6">
    <source>
        <dbReference type="ARBA" id="ARBA00022763"/>
    </source>
</evidence>
<dbReference type="PROSITE" id="PS51068">
    <property type="entry name" value="FPG_CAT"/>
    <property type="match status" value="1"/>
</dbReference>
<evidence type="ECO:0000256" key="8">
    <source>
        <dbReference type="ARBA" id="ARBA00022801"/>
    </source>
</evidence>
<dbReference type="GO" id="GO:0140078">
    <property type="term" value="F:class I DNA-(apurinic or apyrimidinic site) endonuclease activity"/>
    <property type="evidence" value="ECO:0007669"/>
    <property type="project" value="UniProtKB-EC"/>
</dbReference>
<dbReference type="GeneID" id="55565922"/>
<dbReference type="PANTHER" id="PTHR22993">
    <property type="entry name" value="FORMAMIDOPYRIMIDINE-DNA GLYCOSYLASE"/>
    <property type="match status" value="1"/>
</dbReference>
<dbReference type="InterPro" id="IPR000214">
    <property type="entry name" value="Znf_DNA_glyclase/AP_lyase"/>
</dbReference>
<dbReference type="GO" id="GO:0003684">
    <property type="term" value="F:damaged DNA binding"/>
    <property type="evidence" value="ECO:0007669"/>
    <property type="project" value="InterPro"/>
</dbReference>
<dbReference type="SUPFAM" id="SSF46946">
    <property type="entry name" value="S13-like H2TH domain"/>
    <property type="match status" value="1"/>
</dbReference>